<gene>
    <name evidence="1" type="ORF">H5410_013388</name>
</gene>
<sequence length="108" mass="12624">KSVTRNPRELILLLVRSLTEQIKDYYDTAREVAYFIKKSVKRQKIGKKKAKKIIHEFTTFNSIKLTQSEDLTKKIMMPLTDSCTENKTPRVHGYNDISSKESMVYHIS</sequence>
<feature type="non-terminal residue" evidence="1">
    <location>
        <position position="108"/>
    </location>
</feature>
<dbReference type="AlphaFoldDB" id="A0A9J6AVA4"/>
<accession>A0A9J6AVA4</accession>
<name>A0A9J6AVA4_SOLCO</name>
<evidence type="ECO:0000313" key="1">
    <source>
        <dbReference type="EMBL" id="KAG5628170.1"/>
    </source>
</evidence>
<reference evidence="1 2" key="1">
    <citation type="submission" date="2020-09" db="EMBL/GenBank/DDBJ databases">
        <title>De no assembly of potato wild relative species, Solanum commersonii.</title>
        <authorList>
            <person name="Cho K."/>
        </authorList>
    </citation>
    <scope>NUCLEOTIDE SEQUENCE [LARGE SCALE GENOMIC DNA]</scope>
    <source>
        <strain evidence="1">LZ3.2</strain>
        <tissue evidence="1">Leaf</tissue>
    </source>
</reference>
<dbReference type="Proteomes" id="UP000824120">
    <property type="component" value="Chromosome 2"/>
</dbReference>
<keyword evidence="2" id="KW-1185">Reference proteome</keyword>
<comment type="caution">
    <text evidence="1">The sequence shown here is derived from an EMBL/GenBank/DDBJ whole genome shotgun (WGS) entry which is preliminary data.</text>
</comment>
<organism evidence="1 2">
    <name type="scientific">Solanum commersonii</name>
    <name type="common">Commerson's wild potato</name>
    <name type="synonym">Commerson's nightshade</name>
    <dbReference type="NCBI Taxonomy" id="4109"/>
    <lineage>
        <taxon>Eukaryota</taxon>
        <taxon>Viridiplantae</taxon>
        <taxon>Streptophyta</taxon>
        <taxon>Embryophyta</taxon>
        <taxon>Tracheophyta</taxon>
        <taxon>Spermatophyta</taxon>
        <taxon>Magnoliopsida</taxon>
        <taxon>eudicotyledons</taxon>
        <taxon>Gunneridae</taxon>
        <taxon>Pentapetalae</taxon>
        <taxon>asterids</taxon>
        <taxon>lamiids</taxon>
        <taxon>Solanales</taxon>
        <taxon>Solanaceae</taxon>
        <taxon>Solanoideae</taxon>
        <taxon>Solaneae</taxon>
        <taxon>Solanum</taxon>
    </lineage>
</organism>
<evidence type="ECO:0000313" key="2">
    <source>
        <dbReference type="Proteomes" id="UP000824120"/>
    </source>
</evidence>
<proteinExistence type="predicted"/>
<dbReference type="EMBL" id="JACXVP010000002">
    <property type="protein sequence ID" value="KAG5628170.1"/>
    <property type="molecule type" value="Genomic_DNA"/>
</dbReference>
<protein>
    <submittedName>
        <fullName evidence="1">Uncharacterized protein</fullName>
    </submittedName>
</protein>